<feature type="region of interest" description="Disordered" evidence="5">
    <location>
        <begin position="358"/>
        <end position="398"/>
    </location>
</feature>
<sequence length="398" mass="45856">MTDVDSAATMFLLVKSNINYYSMHHDSSAWFLSTLNNIECSDQTFLCKGKKIHLEWILWMVPIYSLNSWIALRFPKIGFYFDTVRRCYEAYVLYNFMVYLLNFLKTEYDIVARLQEKPQITHVFPFCKLKAWKNGRPFLIRCKQGVLTYVVIMPLTTLIALGCHLAGAYHEGEFNFAYPYPYIIIIDNFTQLIALYCLTLFYKAFKEELKPIKPIGKFAAIKFIIFFSFWQDCFISVLVDTGVIRANKQWNFYDPELVAKGLQNFLICIEMFIVALLHYFVFSHKPYIDGAAPHTSLYTSFMSMWDVSDVHQDVVEHMKGVGKFNLLGRAKRSRNPMEVNLLAEETELNEAETSRLLENTGSDSANARTDGINESETAVIISGAPDNKVDDLRSGVTE</sequence>
<dbReference type="eggNOG" id="KOG2641">
    <property type="taxonomic scope" value="Eukaryota"/>
</dbReference>
<dbReference type="PANTHER" id="PTHR23423">
    <property type="entry name" value="ORGANIC SOLUTE TRANSPORTER-RELATED"/>
    <property type="match status" value="1"/>
</dbReference>
<dbReference type="Proteomes" id="UP000009022">
    <property type="component" value="Unassembled WGS sequence"/>
</dbReference>
<keyword evidence="2 6" id="KW-0812">Transmembrane</keyword>
<keyword evidence="4 6" id="KW-0472">Membrane</keyword>
<evidence type="ECO:0000313" key="7">
    <source>
        <dbReference type="EMBL" id="EDV25173.1"/>
    </source>
</evidence>
<reference evidence="7 8" key="1">
    <citation type="journal article" date="2008" name="Nature">
        <title>The Trichoplax genome and the nature of placozoans.</title>
        <authorList>
            <person name="Srivastava M."/>
            <person name="Begovic E."/>
            <person name="Chapman J."/>
            <person name="Putnam N.H."/>
            <person name="Hellsten U."/>
            <person name="Kawashima T."/>
            <person name="Kuo A."/>
            <person name="Mitros T."/>
            <person name="Salamov A."/>
            <person name="Carpenter M.L."/>
            <person name="Signorovitch A.Y."/>
            <person name="Moreno M.A."/>
            <person name="Kamm K."/>
            <person name="Grimwood J."/>
            <person name="Schmutz J."/>
            <person name="Shapiro H."/>
            <person name="Grigoriev I.V."/>
            <person name="Buss L.W."/>
            <person name="Schierwater B."/>
            <person name="Dellaporta S.L."/>
            <person name="Rokhsar D.S."/>
        </authorList>
    </citation>
    <scope>NUCLEOTIDE SEQUENCE [LARGE SCALE GENOMIC DNA]</scope>
    <source>
        <strain evidence="7 8">Grell-BS-1999</strain>
    </source>
</reference>
<dbReference type="EMBL" id="DS985245">
    <property type="protein sequence ID" value="EDV25173.1"/>
    <property type="molecule type" value="Genomic_DNA"/>
</dbReference>
<evidence type="ECO:0000256" key="1">
    <source>
        <dbReference type="ARBA" id="ARBA00004141"/>
    </source>
</evidence>
<dbReference type="InParanoid" id="B3RWQ7"/>
<dbReference type="GO" id="GO:0022857">
    <property type="term" value="F:transmembrane transporter activity"/>
    <property type="evidence" value="ECO:0000318"/>
    <property type="project" value="GO_Central"/>
</dbReference>
<dbReference type="HOGENOM" id="CLU_012923_1_2_1"/>
<dbReference type="InterPro" id="IPR005178">
    <property type="entry name" value="Ostalpha/TMEM184C"/>
</dbReference>
<feature type="transmembrane region" description="Helical" evidence="6">
    <location>
        <begin position="180"/>
        <end position="202"/>
    </location>
</feature>
<evidence type="ECO:0000256" key="4">
    <source>
        <dbReference type="ARBA" id="ARBA00023136"/>
    </source>
</evidence>
<dbReference type="STRING" id="10228.B3RWQ7"/>
<evidence type="ECO:0000256" key="5">
    <source>
        <dbReference type="SAM" id="MobiDB-lite"/>
    </source>
</evidence>
<dbReference type="PhylomeDB" id="B3RWQ7"/>
<dbReference type="SMART" id="SM01417">
    <property type="entry name" value="Solute_trans_a"/>
    <property type="match status" value="1"/>
</dbReference>
<evidence type="ECO:0000256" key="6">
    <source>
        <dbReference type="SAM" id="Phobius"/>
    </source>
</evidence>
<proteinExistence type="predicted"/>
<dbReference type="GeneID" id="6753842"/>
<dbReference type="KEGG" id="tad:TRIADDRAFT_56842"/>
<evidence type="ECO:0000256" key="3">
    <source>
        <dbReference type="ARBA" id="ARBA00022989"/>
    </source>
</evidence>
<dbReference type="OMA" id="QWRRWIR"/>
<organism evidence="7 8">
    <name type="scientific">Trichoplax adhaerens</name>
    <name type="common">Trichoplax reptans</name>
    <dbReference type="NCBI Taxonomy" id="10228"/>
    <lineage>
        <taxon>Eukaryota</taxon>
        <taxon>Metazoa</taxon>
        <taxon>Placozoa</taxon>
        <taxon>Uniplacotomia</taxon>
        <taxon>Trichoplacea</taxon>
        <taxon>Trichoplacidae</taxon>
        <taxon>Trichoplax</taxon>
    </lineage>
</organism>
<dbReference type="OrthoDB" id="5348404at2759"/>
<dbReference type="GO" id="GO:0016020">
    <property type="term" value="C:membrane"/>
    <property type="evidence" value="ECO:0000318"/>
    <property type="project" value="GO_Central"/>
</dbReference>
<evidence type="ECO:0000313" key="8">
    <source>
        <dbReference type="Proteomes" id="UP000009022"/>
    </source>
</evidence>
<feature type="transmembrane region" description="Helical" evidence="6">
    <location>
        <begin position="146"/>
        <end position="168"/>
    </location>
</feature>
<keyword evidence="8" id="KW-1185">Reference proteome</keyword>
<feature type="compositionally biased region" description="Basic and acidic residues" evidence="5">
    <location>
        <begin position="387"/>
        <end position="398"/>
    </location>
</feature>
<feature type="transmembrane region" description="Helical" evidence="6">
    <location>
        <begin position="264"/>
        <end position="282"/>
    </location>
</feature>
<evidence type="ECO:0008006" key="9">
    <source>
        <dbReference type="Google" id="ProtNLM"/>
    </source>
</evidence>
<dbReference type="Pfam" id="PF03619">
    <property type="entry name" value="Solute_trans_a"/>
    <property type="match status" value="1"/>
</dbReference>
<dbReference type="RefSeq" id="XP_002113063.1">
    <property type="nucleotide sequence ID" value="XM_002113027.1"/>
</dbReference>
<keyword evidence="3 6" id="KW-1133">Transmembrane helix</keyword>
<comment type="subcellular location">
    <subcellularLocation>
        <location evidence="1">Membrane</location>
        <topology evidence="1">Multi-pass membrane protein</topology>
    </subcellularLocation>
</comment>
<dbReference type="AlphaFoldDB" id="B3RWQ7"/>
<accession>B3RWQ7</accession>
<feature type="transmembrane region" description="Helical" evidence="6">
    <location>
        <begin position="223"/>
        <end position="244"/>
    </location>
</feature>
<name>B3RWQ7_TRIAD</name>
<feature type="compositionally biased region" description="Polar residues" evidence="5">
    <location>
        <begin position="358"/>
        <end position="376"/>
    </location>
</feature>
<gene>
    <name evidence="7" type="ORF">TRIADDRAFT_56842</name>
</gene>
<protein>
    <recommendedName>
        <fullName evidence="9">Transmembrane protein 184C</fullName>
    </recommendedName>
</protein>
<dbReference type="FunCoup" id="B3RWQ7">
    <property type="interactions" value="1371"/>
</dbReference>
<dbReference type="CTD" id="6753842"/>
<evidence type="ECO:0000256" key="2">
    <source>
        <dbReference type="ARBA" id="ARBA00022692"/>
    </source>
</evidence>